<sequence length="504" mass="55872">MLTRRRKALMLLETPPVKEEVKKMTLLSLPDVPLVLILSYLSPKDLIATGQADPRLAALTREHSKLWRGRVCTDRYYFKSVPELMGLVRVVPPVHKVKFEVKRSPMILAHFEKFDRQSAAYATTTLALEGPDMECCVAVIQEIKSALEYVEVTGLDRGLEVLLESLQVSPPPFVKCLEIRLESYFSKCLHWWPMGKVVPKLRSLVLLSSGEYFDGVKQCGPDPSLLDALRSLMRAHSNRLIYVRLGSPQMLPLLNACSAALPTLSLTVAADQGAGLKHLRSLKDIRIHMNQDKFHVDTFLKSSTAPLQRLDLRNCSDRLVRSLGTLSLGSLQHLALTCGYSGWTVGALQVALAGMPNLQSLHVLGVRKPRPFELLTRVSSAAIPKLTLLLFTDACGRTTDNSPSVDFWNDFDSNDSMDSDSDSSPPPPPPPRGYLGATACEDLVRRAPSKELHIAVCFTWSHKGILFFEHSKSVEGCALCDQASTAVTYRCGKEAKLDELIQVQ</sequence>
<accession>A0AAE1LBS4</accession>
<dbReference type="InterPro" id="IPR001810">
    <property type="entry name" value="F-box_dom"/>
</dbReference>
<evidence type="ECO:0000259" key="2">
    <source>
        <dbReference type="PROSITE" id="PS50181"/>
    </source>
</evidence>
<name>A0AAE1LBS4_9NEOP</name>
<feature type="region of interest" description="Disordered" evidence="1">
    <location>
        <begin position="415"/>
        <end position="435"/>
    </location>
</feature>
<protein>
    <submittedName>
        <fullName evidence="3">F-box only protein 3</fullName>
    </submittedName>
</protein>
<keyword evidence="4" id="KW-1185">Reference proteome</keyword>
<dbReference type="InterPro" id="IPR036047">
    <property type="entry name" value="F-box-like_dom_sf"/>
</dbReference>
<dbReference type="InterPro" id="IPR032675">
    <property type="entry name" value="LRR_dom_sf"/>
</dbReference>
<proteinExistence type="predicted"/>
<dbReference type="Gene3D" id="3.80.10.10">
    <property type="entry name" value="Ribonuclease Inhibitor"/>
    <property type="match status" value="1"/>
</dbReference>
<dbReference type="EMBL" id="JAHWGI010000339">
    <property type="protein sequence ID" value="KAK3913818.1"/>
    <property type="molecule type" value="Genomic_DNA"/>
</dbReference>
<organism evidence="3 4">
    <name type="scientific">Frankliniella fusca</name>
    <dbReference type="NCBI Taxonomy" id="407009"/>
    <lineage>
        <taxon>Eukaryota</taxon>
        <taxon>Metazoa</taxon>
        <taxon>Ecdysozoa</taxon>
        <taxon>Arthropoda</taxon>
        <taxon>Hexapoda</taxon>
        <taxon>Insecta</taxon>
        <taxon>Pterygota</taxon>
        <taxon>Neoptera</taxon>
        <taxon>Paraneoptera</taxon>
        <taxon>Thysanoptera</taxon>
        <taxon>Terebrantia</taxon>
        <taxon>Thripoidea</taxon>
        <taxon>Thripidae</taxon>
        <taxon>Frankliniella</taxon>
    </lineage>
</organism>
<dbReference type="AlphaFoldDB" id="A0AAE1LBS4"/>
<dbReference type="Proteomes" id="UP001219518">
    <property type="component" value="Unassembled WGS sequence"/>
</dbReference>
<dbReference type="PROSITE" id="PS50181">
    <property type="entry name" value="FBOX"/>
    <property type="match status" value="1"/>
</dbReference>
<dbReference type="SUPFAM" id="SSF81383">
    <property type="entry name" value="F-box domain"/>
    <property type="match status" value="1"/>
</dbReference>
<reference evidence="3" key="2">
    <citation type="journal article" date="2023" name="BMC Genomics">
        <title>Pest status, molecular evolution, and epigenetic factors derived from the genome assembly of Frankliniella fusca, a thysanopteran phytovirus vector.</title>
        <authorList>
            <person name="Catto M.A."/>
            <person name="Labadie P.E."/>
            <person name="Jacobson A.L."/>
            <person name="Kennedy G.G."/>
            <person name="Srinivasan R."/>
            <person name="Hunt B.G."/>
        </authorList>
    </citation>
    <scope>NUCLEOTIDE SEQUENCE</scope>
    <source>
        <strain evidence="3">PL_HMW_Pooled</strain>
    </source>
</reference>
<comment type="caution">
    <text evidence="3">The sequence shown here is derived from an EMBL/GenBank/DDBJ whole genome shotgun (WGS) entry which is preliminary data.</text>
</comment>
<reference evidence="3" key="1">
    <citation type="submission" date="2021-07" db="EMBL/GenBank/DDBJ databases">
        <authorList>
            <person name="Catto M.A."/>
            <person name="Jacobson A."/>
            <person name="Kennedy G."/>
            <person name="Labadie P."/>
            <person name="Hunt B.G."/>
            <person name="Srinivasan R."/>
        </authorList>
    </citation>
    <scope>NUCLEOTIDE SEQUENCE</scope>
    <source>
        <strain evidence="3">PL_HMW_Pooled</strain>
        <tissue evidence="3">Head</tissue>
    </source>
</reference>
<evidence type="ECO:0000313" key="3">
    <source>
        <dbReference type="EMBL" id="KAK3913818.1"/>
    </source>
</evidence>
<evidence type="ECO:0000313" key="4">
    <source>
        <dbReference type="Proteomes" id="UP001219518"/>
    </source>
</evidence>
<dbReference type="SUPFAM" id="SSF52047">
    <property type="entry name" value="RNI-like"/>
    <property type="match status" value="1"/>
</dbReference>
<gene>
    <name evidence="3" type="ORF">KUF71_023275</name>
</gene>
<feature type="domain" description="F-box" evidence="2">
    <location>
        <begin position="23"/>
        <end position="70"/>
    </location>
</feature>
<evidence type="ECO:0000256" key="1">
    <source>
        <dbReference type="SAM" id="MobiDB-lite"/>
    </source>
</evidence>